<keyword evidence="3" id="KW-1185">Reference proteome</keyword>
<reference evidence="2 3" key="1">
    <citation type="journal article" date="2013" name="PLoS ONE">
        <title>Genomic and secretomic analyses reveal unique features of the lignocellulolytic enzyme system of Penicillium decumbens.</title>
        <authorList>
            <person name="Liu G."/>
            <person name="Zhang L."/>
            <person name="Wei X."/>
            <person name="Zou G."/>
            <person name="Qin Y."/>
            <person name="Ma L."/>
            <person name="Li J."/>
            <person name="Zheng H."/>
            <person name="Wang S."/>
            <person name="Wang C."/>
            <person name="Xun L."/>
            <person name="Zhao G.-P."/>
            <person name="Zhou Z."/>
            <person name="Qu Y."/>
        </authorList>
    </citation>
    <scope>NUCLEOTIDE SEQUENCE [LARGE SCALE GENOMIC DNA]</scope>
    <source>
        <strain evidence="3">114-2 / CGMCC 5302</strain>
    </source>
</reference>
<dbReference type="HOGENOM" id="CLU_059580_1_0_1"/>
<feature type="compositionally biased region" description="Acidic residues" evidence="1">
    <location>
        <begin position="228"/>
        <end position="239"/>
    </location>
</feature>
<dbReference type="STRING" id="933388.S7Z689"/>
<organism evidence="2 3">
    <name type="scientific">Penicillium oxalicum (strain 114-2 / CGMCC 5302)</name>
    <name type="common">Penicillium decumbens</name>
    <dbReference type="NCBI Taxonomy" id="933388"/>
    <lineage>
        <taxon>Eukaryota</taxon>
        <taxon>Fungi</taxon>
        <taxon>Dikarya</taxon>
        <taxon>Ascomycota</taxon>
        <taxon>Pezizomycotina</taxon>
        <taxon>Eurotiomycetes</taxon>
        <taxon>Eurotiomycetidae</taxon>
        <taxon>Eurotiales</taxon>
        <taxon>Aspergillaceae</taxon>
        <taxon>Penicillium</taxon>
    </lineage>
</organism>
<dbReference type="InterPro" id="IPR046591">
    <property type="entry name" value="DUF6649"/>
</dbReference>
<dbReference type="Proteomes" id="UP000019376">
    <property type="component" value="Unassembled WGS sequence"/>
</dbReference>
<dbReference type="Pfam" id="PF20354">
    <property type="entry name" value="DUF6649"/>
    <property type="match status" value="1"/>
</dbReference>
<dbReference type="PhylomeDB" id="S7Z689"/>
<dbReference type="OrthoDB" id="5345504at2759"/>
<gene>
    <name evidence="2" type="ORF">PDE_00996</name>
</gene>
<evidence type="ECO:0000313" key="2">
    <source>
        <dbReference type="EMBL" id="EPS26060.1"/>
    </source>
</evidence>
<dbReference type="eggNOG" id="ENOG502SANZ">
    <property type="taxonomic scope" value="Eukaryota"/>
</dbReference>
<proteinExistence type="predicted"/>
<feature type="region of interest" description="Disordered" evidence="1">
    <location>
        <begin position="186"/>
        <end position="239"/>
    </location>
</feature>
<evidence type="ECO:0000256" key="1">
    <source>
        <dbReference type="SAM" id="MobiDB-lite"/>
    </source>
</evidence>
<feature type="region of interest" description="Disordered" evidence="1">
    <location>
        <begin position="1"/>
        <end position="57"/>
    </location>
</feature>
<protein>
    <submittedName>
        <fullName evidence="2">Uncharacterized protein</fullName>
    </submittedName>
</protein>
<dbReference type="EMBL" id="KB644408">
    <property type="protein sequence ID" value="EPS26060.1"/>
    <property type="molecule type" value="Genomic_DNA"/>
</dbReference>
<evidence type="ECO:0000313" key="3">
    <source>
        <dbReference type="Proteomes" id="UP000019376"/>
    </source>
</evidence>
<sequence length="239" mass="25460">MARSDEIPQHGRKRHADGDPDGAQPLAKRFGYLHIGNPFDTEPRDGPNGFKSNTLSHVSTTASATSLPVTSPATSAHDSATFAWTVPTSTTGTGSGPSAPSDAMMLDDTPHTTYIHDLDRELADIDVTEGPFVILPLAAKMLAVPESVLAGPSQGKELVLYSDPSSLSVPREHDSVRKAILESRARARKRSLTGQTTSDRLLSPPQDVAPLPASTPTPDDTRPLNYGDDLDAMEIEDIS</sequence>
<dbReference type="AlphaFoldDB" id="S7Z689"/>
<accession>S7Z689</accession>
<name>S7Z689_PENO1</name>